<evidence type="ECO:0000256" key="4">
    <source>
        <dbReference type="RuleBase" id="RU003495"/>
    </source>
</evidence>
<keyword evidence="1 3" id="KW-0456">Lyase</keyword>
<dbReference type="EMBL" id="JADBEO010000018">
    <property type="protein sequence ID" value="MDR4306966.1"/>
    <property type="molecule type" value="Genomic_DNA"/>
</dbReference>
<keyword evidence="7" id="KW-1185">Reference proteome</keyword>
<dbReference type="InterPro" id="IPR012997">
    <property type="entry name" value="RplA"/>
</dbReference>
<dbReference type="PANTHER" id="PTHR34183:SF1">
    <property type="entry name" value="ENDOLYTIC PEPTIDOGLYCAN TRANSGLYCOSYLASE RLPA"/>
    <property type="match status" value="1"/>
</dbReference>
<dbReference type="Proteomes" id="UP001181622">
    <property type="component" value="Unassembled WGS sequence"/>
</dbReference>
<dbReference type="EC" id="4.2.2.-" evidence="3"/>
<comment type="caution">
    <text evidence="6">The sequence shown here is derived from an EMBL/GenBank/DDBJ whole genome shotgun (WGS) entry which is preliminary data.</text>
</comment>
<protein>
    <recommendedName>
        <fullName evidence="3">Endolytic peptidoglycan transglycosylase RlpA</fullName>
        <ecNumber evidence="3">4.2.2.-</ecNumber>
    </recommendedName>
</protein>
<dbReference type="CDD" id="cd22268">
    <property type="entry name" value="DPBB_RlpA-like"/>
    <property type="match status" value="1"/>
</dbReference>
<evidence type="ECO:0000256" key="2">
    <source>
        <dbReference type="ARBA" id="ARBA00023316"/>
    </source>
</evidence>
<dbReference type="InterPro" id="IPR034718">
    <property type="entry name" value="RlpA"/>
</dbReference>
<dbReference type="Gene3D" id="2.40.40.10">
    <property type="entry name" value="RlpA-like domain"/>
    <property type="match status" value="1"/>
</dbReference>
<evidence type="ECO:0000313" key="6">
    <source>
        <dbReference type="EMBL" id="MDR4306966.1"/>
    </source>
</evidence>
<accession>A0ABU1DFY6</accession>
<dbReference type="InterPro" id="IPR036908">
    <property type="entry name" value="RlpA-like_sf"/>
</dbReference>
<proteinExistence type="inferred from homology"/>
<evidence type="ECO:0000256" key="1">
    <source>
        <dbReference type="ARBA" id="ARBA00023239"/>
    </source>
</evidence>
<comment type="similarity">
    <text evidence="3 4">Belongs to the RlpA family.</text>
</comment>
<evidence type="ECO:0000313" key="7">
    <source>
        <dbReference type="Proteomes" id="UP001181622"/>
    </source>
</evidence>
<name>A0ABU1DFY6_9HYPH</name>
<comment type="function">
    <text evidence="3">Lytic transglycosylase with a strong preference for naked glycan strands that lack stem peptides.</text>
</comment>
<evidence type="ECO:0000259" key="5">
    <source>
        <dbReference type="Pfam" id="PF03330"/>
    </source>
</evidence>
<reference evidence="6" key="1">
    <citation type="submission" date="2020-10" db="EMBL/GenBank/DDBJ databases">
        <authorList>
            <person name="Abbas A."/>
            <person name="Razzaq R."/>
            <person name="Waqas M."/>
            <person name="Abbas N."/>
            <person name="Nielsen T.K."/>
            <person name="Hansen L.H."/>
            <person name="Hussain S."/>
            <person name="Shahid M."/>
        </authorList>
    </citation>
    <scope>NUCLEOTIDE SEQUENCE</scope>
    <source>
        <strain evidence="6">S14</strain>
    </source>
</reference>
<keyword evidence="2 3" id="KW-0961">Cell wall biogenesis/degradation</keyword>
<evidence type="ECO:0000256" key="3">
    <source>
        <dbReference type="HAMAP-Rule" id="MF_02071"/>
    </source>
</evidence>
<feature type="domain" description="RlpA-like protein double-psi beta-barrel" evidence="5">
    <location>
        <begin position="51"/>
        <end position="137"/>
    </location>
</feature>
<gene>
    <name evidence="3" type="primary">rlpA</name>
    <name evidence="6" type="ORF">IHQ68_10080</name>
</gene>
<dbReference type="SUPFAM" id="SSF50685">
    <property type="entry name" value="Barwin-like endoglucanases"/>
    <property type="match status" value="1"/>
</dbReference>
<dbReference type="HAMAP" id="MF_02071">
    <property type="entry name" value="RlpA"/>
    <property type="match status" value="1"/>
</dbReference>
<dbReference type="PANTHER" id="PTHR34183">
    <property type="entry name" value="ENDOLYTIC PEPTIDOGLYCAN TRANSGLYCOSYLASE RLPA"/>
    <property type="match status" value="1"/>
</dbReference>
<dbReference type="Pfam" id="PF03330">
    <property type="entry name" value="DPBB_1"/>
    <property type="match status" value="1"/>
</dbReference>
<dbReference type="InterPro" id="IPR009009">
    <property type="entry name" value="RlpA-like_DPBB"/>
</dbReference>
<organism evidence="6 7">
    <name type="scientific">Chelatococcus sambhunathii</name>
    <dbReference type="NCBI Taxonomy" id="363953"/>
    <lineage>
        <taxon>Bacteria</taxon>
        <taxon>Pseudomonadati</taxon>
        <taxon>Pseudomonadota</taxon>
        <taxon>Alphaproteobacteria</taxon>
        <taxon>Hyphomicrobiales</taxon>
        <taxon>Chelatococcaceae</taxon>
        <taxon>Chelatococcus</taxon>
    </lineage>
</organism>
<dbReference type="NCBIfam" id="TIGR00413">
    <property type="entry name" value="rlpA"/>
    <property type="match status" value="1"/>
</dbReference>
<sequence length="333" mass="33635">MTVLASSSVPLPPIAPPLDAKPIVIASAQTNVPAQPRPAAPPARIGKSGGGLASWYGDRFHGRRTASGERFDMGGFTAAHRSFPLPSYVRVTNVSNGRSIVVRVNDRGPFHGGRVIDVSRRTADVLGFRGHGVGTVKLDYIGAAPESSDDRRLLASYQEFGRPAAAPGMQVATLAPVTDADLAAEAGSGGAYAVASRAVSRTADYVVASAESAVSTARSAASATAQTAKAAVRRILPAAGAAPAEAPAAPVAYAAQQPALASAPPVIATGQASEPKRVVQPGEPVLASATPALSSSVSSTPDVSSRIASSFDMFGAPRSTFTTGGSVTAEAAR</sequence>